<dbReference type="InterPro" id="IPR010148">
    <property type="entry name" value="CRISPR-assoc_prot_CT1975"/>
</dbReference>
<dbReference type="Proteomes" id="UP000238605">
    <property type="component" value="Unassembled WGS sequence"/>
</dbReference>
<comment type="caution">
    <text evidence="1">The sequence shown here is derived from an EMBL/GenBank/DDBJ whole genome shotgun (WGS) entry which is preliminary data.</text>
</comment>
<accession>A0A2S5SQK5</accession>
<protein>
    <submittedName>
        <fullName evidence="1">Type I-E CRISPR-associated protein Cas7/Cse4/CasC</fullName>
    </submittedName>
</protein>
<dbReference type="RefSeq" id="WP_104303846.1">
    <property type="nucleotide sequence ID" value="NZ_PSNX01000018.1"/>
</dbReference>
<dbReference type="EMBL" id="PSNX01000018">
    <property type="protein sequence ID" value="PPE64993.1"/>
    <property type="molecule type" value="Genomic_DNA"/>
</dbReference>
<evidence type="ECO:0000313" key="2">
    <source>
        <dbReference type="Proteomes" id="UP000238605"/>
    </source>
</evidence>
<name>A0A2S5SQK5_9BURK</name>
<dbReference type="NCBIfam" id="TIGR01869">
    <property type="entry name" value="casC_Cse4"/>
    <property type="match status" value="1"/>
</dbReference>
<organism evidence="1 2">
    <name type="scientific">Caldimonas caldifontis</name>
    <dbReference type="NCBI Taxonomy" id="1452508"/>
    <lineage>
        <taxon>Bacteria</taxon>
        <taxon>Pseudomonadati</taxon>
        <taxon>Pseudomonadota</taxon>
        <taxon>Betaproteobacteria</taxon>
        <taxon>Burkholderiales</taxon>
        <taxon>Sphaerotilaceae</taxon>
        <taxon>Caldimonas</taxon>
    </lineage>
</organism>
<dbReference type="Pfam" id="PF09344">
    <property type="entry name" value="Cas_CT1975"/>
    <property type="match status" value="1"/>
</dbReference>
<keyword evidence="2" id="KW-1185">Reference proteome</keyword>
<proteinExistence type="predicted"/>
<dbReference type="OrthoDB" id="5291250at2"/>
<dbReference type="AlphaFoldDB" id="A0A2S5SQK5"/>
<reference evidence="1 2" key="1">
    <citation type="submission" date="2018-02" db="EMBL/GenBank/DDBJ databases">
        <title>Reclassifiation of [Polyangium] brachysporum DSM 7029 as Guopingzhaonella breviflexa gen. nov., sp. nov., a member of the family Comamonadaceae.</title>
        <authorList>
            <person name="Tang B."/>
        </authorList>
    </citation>
    <scope>NUCLEOTIDE SEQUENCE [LARGE SCALE GENOMIC DNA]</scope>
    <source>
        <strain evidence="1 2">BCRC 80649</strain>
    </source>
</reference>
<sequence>MFLQIHTLTAYPASLLNRDDAGLAKRIPFGNAVRLRVSSQCLKRHWREDLALRLPELPDGQRTRSFFTRTVLPRTIEAGVPEEQAEKLVDALIDVFIASSKDEKEDAKRKREEAKKKGVDISQPVLFGMREADYFVQLLREASQADDPKKALEERLKSREEKDNLKAMSKSAAGLTAALFGRMVTSDLLARVDAPVHVAHAFSVHAASTEMDYFTVVDDLNREDETGAAHANQTELGAGLYYGYVAVDVPLLVSNLTGCEAKDWQGQDGSTARRVLEALIDSILRQSPGAKKGSTAPYAWADALYLEVGRSQPRALSNAFLDALRPEGKSDLRNAALSRLAAYVKQLDEMYGGPNDGETRQLSTTLEQPAHLPPRQPVPQAVAAALDAIFGSKA</sequence>
<gene>
    <name evidence="1" type="primary">cas7e</name>
    <name evidence="1" type="ORF">C1704_16540</name>
</gene>
<evidence type="ECO:0000313" key="1">
    <source>
        <dbReference type="EMBL" id="PPE64993.1"/>
    </source>
</evidence>